<protein>
    <submittedName>
        <fullName evidence="1">Uncharacterized protein</fullName>
    </submittedName>
</protein>
<name>A0ACC3N8B7_9PEZI</name>
<reference evidence="1" key="1">
    <citation type="submission" date="2023-07" db="EMBL/GenBank/DDBJ databases">
        <title>Black Yeasts Isolated from many extreme environments.</title>
        <authorList>
            <person name="Coleine C."/>
            <person name="Stajich J.E."/>
            <person name="Selbmann L."/>
        </authorList>
    </citation>
    <scope>NUCLEOTIDE SEQUENCE</scope>
    <source>
        <strain evidence="1">CCFEE 5714</strain>
    </source>
</reference>
<keyword evidence="2" id="KW-1185">Reference proteome</keyword>
<evidence type="ECO:0000313" key="1">
    <source>
        <dbReference type="EMBL" id="KAK3711356.1"/>
    </source>
</evidence>
<dbReference type="EMBL" id="JAUTXU010000077">
    <property type="protein sequence ID" value="KAK3711356.1"/>
    <property type="molecule type" value="Genomic_DNA"/>
</dbReference>
<proteinExistence type="predicted"/>
<gene>
    <name evidence="1" type="ORF">LTR37_009736</name>
</gene>
<organism evidence="1 2">
    <name type="scientific">Vermiconidia calcicola</name>
    <dbReference type="NCBI Taxonomy" id="1690605"/>
    <lineage>
        <taxon>Eukaryota</taxon>
        <taxon>Fungi</taxon>
        <taxon>Dikarya</taxon>
        <taxon>Ascomycota</taxon>
        <taxon>Pezizomycotina</taxon>
        <taxon>Dothideomycetes</taxon>
        <taxon>Dothideomycetidae</taxon>
        <taxon>Mycosphaerellales</taxon>
        <taxon>Extremaceae</taxon>
        <taxon>Vermiconidia</taxon>
    </lineage>
</organism>
<dbReference type="Proteomes" id="UP001281147">
    <property type="component" value="Unassembled WGS sequence"/>
</dbReference>
<sequence length="1135" mass="124085">MEAQPASLDGRAFQQDEEHLSSGTTAVARRSLSIFSRRGAETPEPKPLVSLSAMAASTKRIEKRHMSEKQRSWIKRKSAPVESSSSSPPQKAKGTILNAVPPAKTIEMTALEQEMATSPNEEVLSAISGSPVQPRFAATTQQMNDFWSKRTAYLSQRTTSQRRRESHSRVGLWVNGIAHWDETIQKSAGLEGPSLEEQTGLTPLTPTSAAQLDASSTKPTLSVLIPQNEPLLADTAISSLVQPMPRHQVVSVGPANIESKFVLSPPTITIDEPQDVSPVDSSRSSTVQPPQQPKAPYSNSIHDEATATVQIQSQSSSASSVCGLENSSNDSQRSSATSVEAIAARGAETQVAEDWDIMRPPLSVFAYFLPMEGEGIDEMAKTTLDFNKPLPPNPIPLPHRPAPAPPSSSSPHKARDGSRKGRAFSMRSELEPSRKSAVLPPNHLRASRSLSQLDVVDRALGKPAKRLSSLPDPNKATLSEAADDLAAHLSIVSEIVRDIRKQSVESEPDSAEAATVARSGSMHRSGSVRSVMRPPEHAPALPKRSRKREWRTSGSDRHLAQFSTTTVPARRRSEADLGRPSNVRQAIPLLRRSASVTELLKLNHTEAVPVPVGEYKPLKPRIVIDDGLIVVHGPETAQEAPAPSASAEDVLLHILSSLASPEDLFNTALINKGMYRVYKDNEMHLVRSVAYNQSPAAFEFREWCPPNQFTINAGSNEASLQLEHTPTSYMHSSRCDIEVIESLKALILEHCQGSIRRETSFALSTRSYPNAQRFNDAFWRIWCFCRIFGCDKGREEDVTGQLDWLKGGLLANNQDLSPTMNMNLEFDMGSVLLNPPEYFAQGNPNGLTAQQLYDMIEIWNCLTALLSTVHGQTEQARSCGIFDECDVVEGSAEEEEALEEWTAYLLTLGPAVVLDMADSARGGSLSGFALAKANGWTQWSPPEYDGSRTTFLKEPVNSLYEERVAAAAKKLQNPTEQVPKDRGHNRVANLAAEIKLSRRASGYMRHSARATALSRRDSKAGTSPVVDRSSAPVKRVSAPLAGRPLNFSVPRPQSPPPSLWAPTHISPIIENRVETFNRMSLQNFAAGVAEGTSDRAVRRIVDMGFSEAQAREALRMTDMGDGLRLDRAVDLLLRQ</sequence>
<comment type="caution">
    <text evidence="1">The sequence shown here is derived from an EMBL/GenBank/DDBJ whole genome shotgun (WGS) entry which is preliminary data.</text>
</comment>
<evidence type="ECO:0000313" key="2">
    <source>
        <dbReference type="Proteomes" id="UP001281147"/>
    </source>
</evidence>
<accession>A0ACC3N8B7</accession>